<protein>
    <submittedName>
        <fullName evidence="2">Sbal_3080 family lipoprotein</fullName>
    </submittedName>
</protein>
<dbReference type="AlphaFoldDB" id="A0A9X1YVE1"/>
<reference evidence="4 5" key="2">
    <citation type="journal article" date="2023" name="Plant Pathol.">
        <title>Dismantling and reorganizing Pseudomonas marginalis sensu#lato.</title>
        <authorList>
            <person name="Sawada H."/>
            <person name="Fujikawa T."/>
            <person name="Satou M."/>
        </authorList>
    </citation>
    <scope>NUCLEOTIDE SEQUENCE [LARGE SCALE GENOMIC DNA]</scope>
    <source>
        <strain evidence="2 4">MAFF 302030</strain>
        <strain evidence="3 5">MAFF 302046</strain>
    </source>
</reference>
<proteinExistence type="predicted"/>
<dbReference type="Proteomes" id="UP001155163">
    <property type="component" value="Unassembled WGS sequence"/>
</dbReference>
<feature type="signal peptide" evidence="1">
    <location>
        <begin position="1"/>
        <end position="22"/>
    </location>
</feature>
<evidence type="ECO:0000256" key="1">
    <source>
        <dbReference type="SAM" id="SignalP"/>
    </source>
</evidence>
<keyword evidence="2" id="KW-0449">Lipoprotein</keyword>
<evidence type="ECO:0000313" key="3">
    <source>
        <dbReference type="EMBL" id="MCK9816833.1"/>
    </source>
</evidence>
<dbReference type="RefSeq" id="WP_268263121.1">
    <property type="nucleotide sequence ID" value="NZ_JALQCW010000031.1"/>
</dbReference>
<dbReference type="NCBIfam" id="NF040519">
    <property type="entry name" value="Sbal_3080_fam"/>
    <property type="match status" value="1"/>
</dbReference>
<dbReference type="PROSITE" id="PS51257">
    <property type="entry name" value="PROKAR_LIPOPROTEIN"/>
    <property type="match status" value="1"/>
</dbReference>
<evidence type="ECO:0000313" key="4">
    <source>
        <dbReference type="Proteomes" id="UP001155059"/>
    </source>
</evidence>
<dbReference type="Proteomes" id="UP001155059">
    <property type="component" value="Unassembled WGS sequence"/>
</dbReference>
<keyword evidence="5" id="KW-1185">Reference proteome</keyword>
<evidence type="ECO:0000313" key="5">
    <source>
        <dbReference type="Proteomes" id="UP001155163"/>
    </source>
</evidence>
<sequence>MRSLLLLGVVSLLTACSITQHVSPVNPTPAAGSKICLIPATGLREGFTQAYGQALQNKGFEVLTLPSTAQPDACPLSSQYIGLWRWDMALYMAMAQITVYQDGKPIGSASYNSQSGGARMDKFINAQEKIEELTDQLFPVGVHPLPSAP</sequence>
<dbReference type="EMBL" id="JALQCX010000043">
    <property type="protein sequence ID" value="MCK9816833.1"/>
    <property type="molecule type" value="Genomic_DNA"/>
</dbReference>
<accession>A0A9X1YVE1</accession>
<organism evidence="2 4">
    <name type="scientific">Pseudomonas morbosilactucae</name>
    <dbReference type="NCBI Taxonomy" id="2938197"/>
    <lineage>
        <taxon>Bacteria</taxon>
        <taxon>Pseudomonadati</taxon>
        <taxon>Pseudomonadota</taxon>
        <taxon>Gammaproteobacteria</taxon>
        <taxon>Pseudomonadales</taxon>
        <taxon>Pseudomonadaceae</taxon>
        <taxon>Pseudomonas</taxon>
    </lineage>
</organism>
<dbReference type="EMBL" id="JALQCW010000031">
    <property type="protein sequence ID" value="MCK9798792.1"/>
    <property type="molecule type" value="Genomic_DNA"/>
</dbReference>
<keyword evidence="1" id="KW-0732">Signal</keyword>
<name>A0A9X1YVE1_9PSED</name>
<reference evidence="4 5" key="1">
    <citation type="journal article" date="2022" name="Int. J. Syst. Evol. Microbiol.">
        <title>Pseudomonas aegrilactucae sp. nov. and Pseudomonas morbosilactucae sp. nov., pathogens causing bacterial rot of lettuce in Japan.</title>
        <authorList>
            <person name="Sawada H."/>
            <person name="Fujikawa T."/>
            <person name="Satou M."/>
        </authorList>
    </citation>
    <scope>NUCLEOTIDE SEQUENCE [LARGE SCALE GENOMIC DNA]</scope>
    <source>
        <strain evidence="2 4">MAFF 302030</strain>
        <strain evidence="3 5">MAFF 302046</strain>
    </source>
</reference>
<evidence type="ECO:0000313" key="2">
    <source>
        <dbReference type="EMBL" id="MCK9798792.1"/>
    </source>
</evidence>
<feature type="chain" id="PRO_5040869441" evidence="1">
    <location>
        <begin position="23"/>
        <end position="149"/>
    </location>
</feature>
<comment type="caution">
    <text evidence="2">The sequence shown here is derived from an EMBL/GenBank/DDBJ whole genome shotgun (WGS) entry which is preliminary data.</text>
</comment>
<gene>
    <name evidence="2" type="ORF">M1B34_13930</name>
    <name evidence="3" type="ORF">M1B35_22580</name>
</gene>